<evidence type="ECO:0000313" key="2">
    <source>
        <dbReference type="EMBL" id="SEN46143.1"/>
    </source>
</evidence>
<name>A0A1H8GQ64_9ACTN</name>
<dbReference type="InterPro" id="IPR052898">
    <property type="entry name" value="ACAD10-like"/>
</dbReference>
<dbReference type="GO" id="GO:0016787">
    <property type="term" value="F:hydrolase activity"/>
    <property type="evidence" value="ECO:0007669"/>
    <property type="project" value="UniProtKB-KW"/>
</dbReference>
<dbReference type="PANTHER" id="PTHR47829:SF1">
    <property type="entry name" value="HAD FAMILY PHOSPHATASE"/>
    <property type="match status" value="1"/>
</dbReference>
<reference evidence="2 3" key="1">
    <citation type="submission" date="2016-10" db="EMBL/GenBank/DDBJ databases">
        <authorList>
            <person name="de Groot N.N."/>
        </authorList>
    </citation>
    <scope>NUCLEOTIDE SEQUENCE [LARGE SCALE GENOMIC DNA]</scope>
    <source>
        <strain evidence="2 3">DSM 43357</strain>
    </source>
</reference>
<protein>
    <submittedName>
        <fullName evidence="2">Putative hydrolase of the HAD superfamily</fullName>
    </submittedName>
</protein>
<dbReference type="InterPro" id="IPR023214">
    <property type="entry name" value="HAD_sf"/>
</dbReference>
<dbReference type="PRINTS" id="PR00413">
    <property type="entry name" value="HADHALOGNASE"/>
</dbReference>
<organism evidence="2 3">
    <name type="scientific">Nonomuraea pusilla</name>
    <dbReference type="NCBI Taxonomy" id="46177"/>
    <lineage>
        <taxon>Bacteria</taxon>
        <taxon>Bacillati</taxon>
        <taxon>Actinomycetota</taxon>
        <taxon>Actinomycetes</taxon>
        <taxon>Streptosporangiales</taxon>
        <taxon>Streptosporangiaceae</taxon>
        <taxon>Nonomuraea</taxon>
    </lineage>
</organism>
<dbReference type="SFLD" id="SFLDG01129">
    <property type="entry name" value="C1.5:_HAD__Beta-PGM__Phosphata"/>
    <property type="match status" value="1"/>
</dbReference>
<dbReference type="NCBIfam" id="TIGR01509">
    <property type="entry name" value="HAD-SF-IA-v3"/>
    <property type="match status" value="1"/>
</dbReference>
<dbReference type="InterPro" id="IPR006439">
    <property type="entry name" value="HAD-SF_hydro_IA"/>
</dbReference>
<evidence type="ECO:0000313" key="3">
    <source>
        <dbReference type="Proteomes" id="UP000198953"/>
    </source>
</evidence>
<feature type="region of interest" description="Disordered" evidence="1">
    <location>
        <begin position="206"/>
        <end position="228"/>
    </location>
</feature>
<keyword evidence="3" id="KW-1185">Reference proteome</keyword>
<proteinExistence type="predicted"/>
<dbReference type="Gene3D" id="3.40.50.1000">
    <property type="entry name" value="HAD superfamily/HAD-like"/>
    <property type="match status" value="1"/>
</dbReference>
<dbReference type="SUPFAM" id="SSF56784">
    <property type="entry name" value="HAD-like"/>
    <property type="match status" value="1"/>
</dbReference>
<dbReference type="SFLD" id="SFLDS00003">
    <property type="entry name" value="Haloacid_Dehalogenase"/>
    <property type="match status" value="1"/>
</dbReference>
<dbReference type="AlphaFoldDB" id="A0A1H8GQ64"/>
<dbReference type="Pfam" id="PF00702">
    <property type="entry name" value="Hydrolase"/>
    <property type="match status" value="1"/>
</dbReference>
<accession>A0A1H8GQ64</accession>
<dbReference type="CDD" id="cd02603">
    <property type="entry name" value="HAD_sEH-N_like"/>
    <property type="match status" value="1"/>
</dbReference>
<gene>
    <name evidence="2" type="ORF">SAMN05660976_07607</name>
</gene>
<dbReference type="STRING" id="46177.SAMN05660976_07607"/>
<evidence type="ECO:0000256" key="1">
    <source>
        <dbReference type="SAM" id="MobiDB-lite"/>
    </source>
</evidence>
<dbReference type="Gene3D" id="1.10.150.240">
    <property type="entry name" value="Putative phosphatase, domain 2"/>
    <property type="match status" value="1"/>
</dbReference>
<dbReference type="InterPro" id="IPR036412">
    <property type="entry name" value="HAD-like_sf"/>
</dbReference>
<dbReference type="InterPro" id="IPR023198">
    <property type="entry name" value="PGP-like_dom2"/>
</dbReference>
<sequence length="228" mass="24205">MTSQSKAVKIEAVIFDIGGVLEITPRLGVNDAWEARLGLPAGGIGVHMGDVWAAGMIGAVTEQDVETRLAALLGPHTGDYLADLWKEYLGTLNAELTAYLRGLRPRCRTGIVSNSFVGATAREQAAYGFGDLVDVLVYSHEAGVAKPDPRIFHLACERLGVAPGQAVFLDDHEPYVEGARAAGLHAVRFHHNQQAIAEIEALLDRRPPTGAGQAQPANSTAGPARLNP</sequence>
<dbReference type="Proteomes" id="UP000198953">
    <property type="component" value="Unassembled WGS sequence"/>
</dbReference>
<dbReference type="EMBL" id="FOBF01000027">
    <property type="protein sequence ID" value="SEN46143.1"/>
    <property type="molecule type" value="Genomic_DNA"/>
</dbReference>
<keyword evidence="2" id="KW-0378">Hydrolase</keyword>
<dbReference type="PANTHER" id="PTHR47829">
    <property type="entry name" value="HYDROLASE, PUTATIVE (AFU_ORTHOLOGUE AFUA_1G12880)-RELATED"/>
    <property type="match status" value="1"/>
</dbReference>